<keyword evidence="3" id="KW-1185">Reference proteome</keyword>
<feature type="compositionally biased region" description="Polar residues" evidence="1">
    <location>
        <begin position="539"/>
        <end position="549"/>
    </location>
</feature>
<dbReference type="InterPro" id="IPR036128">
    <property type="entry name" value="Plus3-like_sf"/>
</dbReference>
<protein>
    <submittedName>
        <fullName evidence="2">Uncharacterized protein</fullName>
    </submittedName>
</protein>
<name>S9U251_9TRYP</name>
<dbReference type="EMBL" id="ATMH01007940">
    <property type="protein sequence ID" value="EPY23018.1"/>
    <property type="molecule type" value="Genomic_DNA"/>
</dbReference>
<dbReference type="AlphaFoldDB" id="S9U251"/>
<dbReference type="GO" id="GO:0003677">
    <property type="term" value="F:DNA binding"/>
    <property type="evidence" value="ECO:0007669"/>
    <property type="project" value="InterPro"/>
</dbReference>
<dbReference type="OrthoDB" id="240018at2759"/>
<feature type="region of interest" description="Disordered" evidence="1">
    <location>
        <begin position="539"/>
        <end position="563"/>
    </location>
</feature>
<proteinExistence type="predicted"/>
<feature type="compositionally biased region" description="Polar residues" evidence="1">
    <location>
        <begin position="76"/>
        <end position="106"/>
    </location>
</feature>
<evidence type="ECO:0000256" key="1">
    <source>
        <dbReference type="SAM" id="MobiDB-lite"/>
    </source>
</evidence>
<evidence type="ECO:0000313" key="2">
    <source>
        <dbReference type="EMBL" id="EPY23018.1"/>
    </source>
</evidence>
<sequence length="771" mass="84937">MKFWVKTVVDSGLQEQLFVDANSTEELKEALEKLLSVSIEHISVTDFHAQVLDKLSSGADIITVRVRTAAASTPETVVQSTQVSPSAVQDSTSLENSRDITLTAPSSRGADRDTSMRARPLFTREDEEGIASLNSSQSQVNIGKLTSLTVSESPYPSRRTSGKSSFTDAPLVDRLWISREELCTLLDPIFNDKYKSDIIGCFVRVLEPEGYSIYQIIDVEPAVRHLVLDTVLSSEKRDIDTVSNAPPVKVEVKGWMKKMLNSFRTFPTPGFIEAKHSDLKSAISAAAAALEKTESMNDSQTPPQSSPSASGAALSHNTSPWHTPLPLKRLPLKEDTPPLFNMTRRVTTSHTPSAGLPSIRIVVKTNDLLKNAHVCIEDSHKSSHDVHVGLFGTRQANSTSKKERSSDFAGCHLLLNAIGSTGIERDRDITDKGYHMFGVPFPWNNGFLAVGQRHPLQSHFFTHTKEDGALVQDFCLLHGETVDFLEECGLTSLPIPMWAQNEARDPIIVDVKMFPHHGKLHAFYVICFNVKDMSCSRSSVVANPPTTSKASRKEGRASLRTSQTFPQETVLTESFSGTMNQVDALTLIGAQSMASSFDETMFLSSVSSPPKLKFALAHAVSRDGKVWTIKNEKEPIIQSLMRPPKYDAISAFIPLKNTEGTDGLCLCVYTPDSTTKLRVAPLLTPSATGSEPTNPFHFLINTSETSDSTKWRRANYALSFSTDPEKLKDHLKTISFFVHKGCFFLGTVHRSVSTKLVVCTTPLQYVEEEDS</sequence>
<dbReference type="Proteomes" id="UP000015354">
    <property type="component" value="Unassembled WGS sequence"/>
</dbReference>
<dbReference type="Gene3D" id="3.90.70.200">
    <property type="entry name" value="Plus-3 domain"/>
    <property type="match status" value="1"/>
</dbReference>
<dbReference type="SUPFAM" id="SSF159042">
    <property type="entry name" value="Plus3-like"/>
    <property type="match status" value="1"/>
</dbReference>
<accession>S9U251</accession>
<gene>
    <name evidence="2" type="ORF">STCU_07940</name>
</gene>
<comment type="caution">
    <text evidence="2">The sequence shown here is derived from an EMBL/GenBank/DDBJ whole genome shotgun (WGS) entry which is preliminary data.</text>
</comment>
<reference evidence="2 3" key="1">
    <citation type="journal article" date="2013" name="PLoS ONE">
        <title>Predicting the Proteins of Angomonas deanei, Strigomonas culicis and Their Respective Endosymbionts Reveals New Aspects of the Trypanosomatidae Family.</title>
        <authorList>
            <person name="Motta M.C."/>
            <person name="Martins A.C."/>
            <person name="de Souza S.S."/>
            <person name="Catta-Preta C.M."/>
            <person name="Silva R."/>
            <person name="Klein C.C."/>
            <person name="de Almeida L.G."/>
            <person name="de Lima Cunha O."/>
            <person name="Ciapina L.P."/>
            <person name="Brocchi M."/>
            <person name="Colabardini A.C."/>
            <person name="de Araujo Lima B."/>
            <person name="Machado C.R."/>
            <person name="de Almeida Soares C.M."/>
            <person name="Probst C.M."/>
            <person name="de Menezes C.B."/>
            <person name="Thompson C.E."/>
            <person name="Bartholomeu D.C."/>
            <person name="Gradia D.F."/>
            <person name="Pavoni D.P."/>
            <person name="Grisard E.C."/>
            <person name="Fantinatti-Garboggini F."/>
            <person name="Marchini F.K."/>
            <person name="Rodrigues-Luiz G.F."/>
            <person name="Wagner G."/>
            <person name="Goldman G.H."/>
            <person name="Fietto J.L."/>
            <person name="Elias M.C."/>
            <person name="Goldman M.H."/>
            <person name="Sagot M.F."/>
            <person name="Pereira M."/>
            <person name="Stoco P.H."/>
            <person name="de Mendonca-Neto R.P."/>
            <person name="Teixeira S.M."/>
            <person name="Maciel T.E."/>
            <person name="de Oliveira Mendes T.A."/>
            <person name="Urmenyi T.P."/>
            <person name="de Souza W."/>
            <person name="Schenkman S."/>
            <person name="de Vasconcelos A.T."/>
        </authorList>
    </citation>
    <scope>NUCLEOTIDE SEQUENCE [LARGE SCALE GENOMIC DNA]</scope>
</reference>
<feature type="compositionally biased region" description="Low complexity" evidence="1">
    <location>
        <begin position="299"/>
        <end position="315"/>
    </location>
</feature>
<organism evidence="2 3">
    <name type="scientific">Strigomonas culicis</name>
    <dbReference type="NCBI Taxonomy" id="28005"/>
    <lineage>
        <taxon>Eukaryota</taxon>
        <taxon>Discoba</taxon>
        <taxon>Euglenozoa</taxon>
        <taxon>Kinetoplastea</taxon>
        <taxon>Metakinetoplastina</taxon>
        <taxon>Trypanosomatida</taxon>
        <taxon>Trypanosomatidae</taxon>
        <taxon>Strigomonadinae</taxon>
        <taxon>Strigomonas</taxon>
    </lineage>
</organism>
<evidence type="ECO:0000313" key="3">
    <source>
        <dbReference type="Proteomes" id="UP000015354"/>
    </source>
</evidence>
<feature type="region of interest" description="Disordered" evidence="1">
    <location>
        <begin position="76"/>
        <end position="117"/>
    </location>
</feature>
<feature type="region of interest" description="Disordered" evidence="1">
    <location>
        <begin position="290"/>
        <end position="338"/>
    </location>
</feature>